<protein>
    <submittedName>
        <fullName evidence="5">AMP binding protein</fullName>
    </submittedName>
</protein>
<dbReference type="Pfam" id="PF13193">
    <property type="entry name" value="AMP-binding_C"/>
    <property type="match status" value="1"/>
</dbReference>
<dbReference type="EMBL" id="JAODAN010000004">
    <property type="protein sequence ID" value="KAK1925235.1"/>
    <property type="molecule type" value="Genomic_DNA"/>
</dbReference>
<evidence type="ECO:0000313" key="5">
    <source>
        <dbReference type="EMBL" id="KAK1925235.1"/>
    </source>
</evidence>
<dbReference type="InterPro" id="IPR000873">
    <property type="entry name" value="AMP-dep_synth/lig_dom"/>
</dbReference>
<dbReference type="Gene3D" id="3.40.50.12780">
    <property type="entry name" value="N-terminal domain of ligase-like"/>
    <property type="match status" value="1"/>
</dbReference>
<dbReference type="GO" id="GO:0016405">
    <property type="term" value="F:CoA-ligase activity"/>
    <property type="evidence" value="ECO:0007669"/>
    <property type="project" value="TreeGrafter"/>
</dbReference>
<reference evidence="5" key="1">
    <citation type="submission" date="2023-02" db="EMBL/GenBank/DDBJ databases">
        <title>Identification and recombinant expression of a fungal hydrolase from Papiliotrema laurentii that hydrolyzes apple cutin and clears colloidal polyester polyurethane.</title>
        <authorList>
            <consortium name="DOE Joint Genome Institute"/>
            <person name="Roman V.A."/>
            <person name="Bojanowski C."/>
            <person name="Crable B.R."/>
            <person name="Wagner D.N."/>
            <person name="Hung C.S."/>
            <person name="Nadeau L.J."/>
            <person name="Schratz L."/>
            <person name="Haridas S."/>
            <person name="Pangilinan J."/>
            <person name="Lipzen A."/>
            <person name="Na H."/>
            <person name="Yan M."/>
            <person name="Ng V."/>
            <person name="Grigoriev I.V."/>
            <person name="Spatafora J.W."/>
            <person name="Barlow D."/>
            <person name="Biffinger J."/>
            <person name="Kelley-Loughnane N."/>
            <person name="Varaljay V.A."/>
            <person name="Crookes-Goodson W.J."/>
        </authorList>
    </citation>
    <scope>NUCLEOTIDE SEQUENCE</scope>
    <source>
        <strain evidence="5">5307AH</strain>
    </source>
</reference>
<dbReference type="Proteomes" id="UP001182556">
    <property type="component" value="Unassembled WGS sequence"/>
</dbReference>
<dbReference type="InterPro" id="IPR045851">
    <property type="entry name" value="AMP-bd_C_sf"/>
</dbReference>
<gene>
    <name evidence="5" type="ORF">DB88DRAFT_452572</name>
</gene>
<proteinExistence type="inferred from homology"/>
<organism evidence="5 6">
    <name type="scientific">Papiliotrema laurentii</name>
    <name type="common">Cryptococcus laurentii</name>
    <dbReference type="NCBI Taxonomy" id="5418"/>
    <lineage>
        <taxon>Eukaryota</taxon>
        <taxon>Fungi</taxon>
        <taxon>Dikarya</taxon>
        <taxon>Basidiomycota</taxon>
        <taxon>Agaricomycotina</taxon>
        <taxon>Tremellomycetes</taxon>
        <taxon>Tremellales</taxon>
        <taxon>Rhynchogastremaceae</taxon>
        <taxon>Papiliotrema</taxon>
    </lineage>
</organism>
<dbReference type="FunFam" id="3.30.300.30:FF:000007">
    <property type="entry name" value="4-coumarate--CoA ligase 2"/>
    <property type="match status" value="1"/>
</dbReference>
<dbReference type="InterPro" id="IPR042099">
    <property type="entry name" value="ANL_N_sf"/>
</dbReference>
<keyword evidence="6" id="KW-1185">Reference proteome</keyword>
<evidence type="ECO:0000259" key="4">
    <source>
        <dbReference type="Pfam" id="PF13193"/>
    </source>
</evidence>
<comment type="similarity">
    <text evidence="1">Belongs to the ATP-dependent AMP-binding enzyme family.</text>
</comment>
<evidence type="ECO:0000259" key="3">
    <source>
        <dbReference type="Pfam" id="PF00501"/>
    </source>
</evidence>
<dbReference type="Pfam" id="PF00501">
    <property type="entry name" value="AMP-binding"/>
    <property type="match status" value="1"/>
</dbReference>
<evidence type="ECO:0000256" key="1">
    <source>
        <dbReference type="ARBA" id="ARBA00006432"/>
    </source>
</evidence>
<evidence type="ECO:0000256" key="2">
    <source>
        <dbReference type="ARBA" id="ARBA00022598"/>
    </source>
</evidence>
<feature type="domain" description="AMP-dependent synthetase/ligase" evidence="3">
    <location>
        <begin position="30"/>
        <end position="386"/>
    </location>
</feature>
<evidence type="ECO:0000313" key="6">
    <source>
        <dbReference type="Proteomes" id="UP001182556"/>
    </source>
</evidence>
<keyword evidence="2" id="KW-0436">Ligase</keyword>
<dbReference type="AlphaFoldDB" id="A0AAD9L6A4"/>
<dbReference type="CDD" id="cd05911">
    <property type="entry name" value="Firefly_Luc_like"/>
    <property type="match status" value="1"/>
</dbReference>
<feature type="non-terminal residue" evidence="5">
    <location>
        <position position="1"/>
    </location>
</feature>
<dbReference type="InterPro" id="IPR025110">
    <property type="entry name" value="AMP-bd_C"/>
</dbReference>
<dbReference type="PANTHER" id="PTHR24096:SF149">
    <property type="entry name" value="AMP-BINDING DOMAIN-CONTAINING PROTEIN-RELATED"/>
    <property type="match status" value="1"/>
</dbReference>
<feature type="domain" description="AMP-binding enzyme C-terminal" evidence="4">
    <location>
        <begin position="436"/>
        <end position="518"/>
    </location>
</feature>
<accession>A0AAD9L6A4</accession>
<dbReference type="Gene3D" id="3.30.300.30">
    <property type="match status" value="1"/>
</dbReference>
<sequence length="531" mass="57914">MSIIQSVHRVPTLPRCSLFDYIFPGVGNYEDTAFIDGLTGRAVTRGQVQDHALRLAGGLQKLGLNRGDVACIHALNSIEWINALMGCQAARVIVSPANYAYTPGELLHQLQDSGSSLVFVDPALVVNLQNSLKLQGAPQIPSSRIILLCPLAQKPSSEYKCIEELWSDPIGSMAVKGEEEETTVLCYSSGTTGRGKGVETTHYNLTSQLQALHVAAEPLHPKRDMTIGFLPFGHMYLFSTGVLANLSIGVPMVILPRFAEIPVLEAIQKYRVTWALVVPPVLISLLNSTLAPSYDLSSLRAVMSAAAPLGNEVVVAFENKFKVWITQAYGLTEVSPISHIMTVDEAKTRPGKIGRLVPTFEARIVGDTPERGELWLAGPSVMKGYWRNPTATANTFEGRWFKTGDIAIKDHEGYFSIVDRVKELIKYKGFQVAPAELESLLLSHDKIADAAVIGVESPSQGTELPRAYIVPSSSLNSREKETLPSEIVEWVAEHVANHKRLRGGVVLLDAIPKTASGKILRKDLRAAAHKE</sequence>
<dbReference type="SUPFAM" id="SSF56801">
    <property type="entry name" value="Acetyl-CoA synthetase-like"/>
    <property type="match status" value="1"/>
</dbReference>
<name>A0AAD9L6A4_PAPLA</name>
<dbReference type="PANTHER" id="PTHR24096">
    <property type="entry name" value="LONG-CHAIN-FATTY-ACID--COA LIGASE"/>
    <property type="match status" value="1"/>
</dbReference>
<comment type="caution">
    <text evidence="5">The sequence shown here is derived from an EMBL/GenBank/DDBJ whole genome shotgun (WGS) entry which is preliminary data.</text>
</comment>